<dbReference type="AlphaFoldDB" id="A0A445JUP4"/>
<comment type="caution">
    <text evidence="1">The sequence shown here is derived from an EMBL/GenBank/DDBJ whole genome shotgun (WGS) entry which is preliminary data.</text>
</comment>
<reference evidence="1 2" key="1">
    <citation type="submission" date="2018-09" db="EMBL/GenBank/DDBJ databases">
        <title>A high-quality reference genome of wild soybean provides a powerful tool to mine soybean genomes.</title>
        <authorList>
            <person name="Xie M."/>
            <person name="Chung C.Y.L."/>
            <person name="Li M.-W."/>
            <person name="Wong F.-L."/>
            <person name="Chan T.-F."/>
            <person name="Lam H.-M."/>
        </authorList>
    </citation>
    <scope>NUCLEOTIDE SEQUENCE [LARGE SCALE GENOMIC DNA]</scope>
    <source>
        <strain evidence="2">cv. W05</strain>
        <tissue evidence="1">Hypocotyl of etiolated seedlings</tissue>
    </source>
</reference>
<gene>
    <name evidence="1" type="ORF">D0Y65_017401</name>
</gene>
<sequence>MRVPRKEYARSRHQRLFEENVRKTGKDAIYELLSERLGSCIYARGRKLGEKLATQLDQASSARPGEQGCFLQKQQPSGGPKWAWAICGLSFANKGRLLHIVGHNGVAYGVNTETGELLKEFKITKKSITCLDFSHDEKYLAIVSSRPRVISWEIGEEILKFPNDLGNVEHICISSDAKNLVTSYLEDQHEVTEGVLLDDDLNEPTMGEKLASLSVLDGNKSRSDIEQESSVPAKPPSADSVHVLLKQALNADDRTLLLDCLFTQNEKVVVSFQRPCCSRSLTLCSIIISSCALNETHFVGNVDEESRQLIKCTYECLEKAISIGKMILWSWNWRALPLCT</sequence>
<keyword evidence="2" id="KW-1185">Reference proteome</keyword>
<dbReference type="Gene3D" id="2.130.10.10">
    <property type="entry name" value="YVTN repeat-like/Quinoprotein amine dehydrogenase"/>
    <property type="match status" value="1"/>
</dbReference>
<dbReference type="PANTHER" id="PTHR45290:SF3">
    <property type="entry name" value="OS01G0649000 PROTEIN"/>
    <property type="match status" value="1"/>
</dbReference>
<evidence type="ECO:0000313" key="2">
    <source>
        <dbReference type="Proteomes" id="UP000289340"/>
    </source>
</evidence>
<name>A0A445JUP4_GLYSO</name>
<evidence type="ECO:0000313" key="1">
    <source>
        <dbReference type="EMBL" id="RZC02235.1"/>
    </source>
</evidence>
<dbReference type="InterPro" id="IPR036322">
    <property type="entry name" value="WD40_repeat_dom_sf"/>
</dbReference>
<dbReference type="Proteomes" id="UP000289340">
    <property type="component" value="Chromosome 7"/>
</dbReference>
<dbReference type="SUPFAM" id="SSF50978">
    <property type="entry name" value="WD40 repeat-like"/>
    <property type="match status" value="1"/>
</dbReference>
<protein>
    <submittedName>
        <fullName evidence="1">Uncharacterized protein</fullName>
    </submittedName>
</protein>
<dbReference type="EMBL" id="QZWG01000007">
    <property type="protein sequence ID" value="RZC02235.1"/>
    <property type="molecule type" value="Genomic_DNA"/>
</dbReference>
<dbReference type="PANTHER" id="PTHR45290">
    <property type="entry name" value="OS03G0300300 PROTEIN"/>
    <property type="match status" value="1"/>
</dbReference>
<proteinExistence type="predicted"/>
<accession>A0A445JUP4</accession>
<organism evidence="1 2">
    <name type="scientific">Glycine soja</name>
    <name type="common">Wild soybean</name>
    <dbReference type="NCBI Taxonomy" id="3848"/>
    <lineage>
        <taxon>Eukaryota</taxon>
        <taxon>Viridiplantae</taxon>
        <taxon>Streptophyta</taxon>
        <taxon>Embryophyta</taxon>
        <taxon>Tracheophyta</taxon>
        <taxon>Spermatophyta</taxon>
        <taxon>Magnoliopsida</taxon>
        <taxon>eudicotyledons</taxon>
        <taxon>Gunneridae</taxon>
        <taxon>Pentapetalae</taxon>
        <taxon>rosids</taxon>
        <taxon>fabids</taxon>
        <taxon>Fabales</taxon>
        <taxon>Fabaceae</taxon>
        <taxon>Papilionoideae</taxon>
        <taxon>50 kb inversion clade</taxon>
        <taxon>NPAAA clade</taxon>
        <taxon>indigoferoid/millettioid clade</taxon>
        <taxon>Phaseoleae</taxon>
        <taxon>Glycine</taxon>
        <taxon>Glycine subgen. Soja</taxon>
    </lineage>
</organism>
<dbReference type="InterPro" id="IPR015943">
    <property type="entry name" value="WD40/YVTN_repeat-like_dom_sf"/>
</dbReference>